<accession>A0A9W8Y2Z0</accession>
<keyword evidence="4" id="KW-1185">Reference proteome</keyword>
<feature type="compositionally biased region" description="Polar residues" evidence="2">
    <location>
        <begin position="206"/>
        <end position="221"/>
    </location>
</feature>
<dbReference type="EMBL" id="JAPEUY010000015">
    <property type="protein sequence ID" value="KAJ4365788.1"/>
    <property type="molecule type" value="Genomic_DNA"/>
</dbReference>
<evidence type="ECO:0000313" key="3">
    <source>
        <dbReference type="EMBL" id="KAJ4365788.1"/>
    </source>
</evidence>
<gene>
    <name evidence="3" type="ORF">N0V83_008409</name>
</gene>
<comment type="caution">
    <text evidence="3">The sequence shown here is derived from an EMBL/GenBank/DDBJ whole genome shotgun (WGS) entry which is preliminary data.</text>
</comment>
<feature type="compositionally biased region" description="Polar residues" evidence="2">
    <location>
        <begin position="459"/>
        <end position="474"/>
    </location>
</feature>
<dbReference type="Proteomes" id="UP001140560">
    <property type="component" value="Unassembled WGS sequence"/>
</dbReference>
<evidence type="ECO:0000256" key="1">
    <source>
        <dbReference type="SAM" id="Coils"/>
    </source>
</evidence>
<name>A0A9W8Y2Z0_9PLEO</name>
<feature type="compositionally biased region" description="Polar residues" evidence="2">
    <location>
        <begin position="235"/>
        <end position="272"/>
    </location>
</feature>
<feature type="compositionally biased region" description="Low complexity" evidence="2">
    <location>
        <begin position="447"/>
        <end position="458"/>
    </location>
</feature>
<feature type="compositionally biased region" description="Polar residues" evidence="2">
    <location>
        <begin position="434"/>
        <end position="446"/>
    </location>
</feature>
<feature type="region of interest" description="Disordered" evidence="2">
    <location>
        <begin position="928"/>
        <end position="980"/>
    </location>
</feature>
<proteinExistence type="predicted"/>
<feature type="compositionally biased region" description="Polar residues" evidence="2">
    <location>
        <begin position="859"/>
        <end position="870"/>
    </location>
</feature>
<reference evidence="3" key="1">
    <citation type="submission" date="2022-10" db="EMBL/GenBank/DDBJ databases">
        <title>Tapping the CABI collections for fungal endophytes: first genome assemblies for Collariella, Neodidymelliopsis, Ascochyta clinopodiicola, Didymella pomorum, Didymosphaeria variabile, Neocosmospora piperis and Neocucurbitaria cava.</title>
        <authorList>
            <person name="Hill R."/>
        </authorList>
    </citation>
    <scope>NUCLEOTIDE SEQUENCE</scope>
    <source>
        <strain evidence="3">IMI 356814</strain>
    </source>
</reference>
<keyword evidence="1" id="KW-0175">Coiled coil</keyword>
<feature type="compositionally biased region" description="Polar residues" evidence="2">
    <location>
        <begin position="1"/>
        <end position="17"/>
    </location>
</feature>
<feature type="region of interest" description="Disordered" evidence="2">
    <location>
        <begin position="1"/>
        <end position="33"/>
    </location>
</feature>
<protein>
    <submittedName>
        <fullName evidence="3">Uncharacterized protein</fullName>
    </submittedName>
</protein>
<dbReference type="AlphaFoldDB" id="A0A9W8Y2Z0"/>
<feature type="coiled-coil region" evidence="1">
    <location>
        <begin position="654"/>
        <end position="695"/>
    </location>
</feature>
<organism evidence="3 4">
    <name type="scientific">Neocucurbitaria cava</name>
    <dbReference type="NCBI Taxonomy" id="798079"/>
    <lineage>
        <taxon>Eukaryota</taxon>
        <taxon>Fungi</taxon>
        <taxon>Dikarya</taxon>
        <taxon>Ascomycota</taxon>
        <taxon>Pezizomycotina</taxon>
        <taxon>Dothideomycetes</taxon>
        <taxon>Pleosporomycetidae</taxon>
        <taxon>Pleosporales</taxon>
        <taxon>Pleosporineae</taxon>
        <taxon>Cucurbitariaceae</taxon>
        <taxon>Neocucurbitaria</taxon>
    </lineage>
</organism>
<evidence type="ECO:0000313" key="4">
    <source>
        <dbReference type="Proteomes" id="UP001140560"/>
    </source>
</evidence>
<sequence length="993" mass="109894">MSSKRIFSWSKRQSSSEPYYRTGGLLPIDTDGTESSNDFEAKVVAKTGQRRPSNLRIITPDNKQLAFSPISAPYNAVLATAASNLQAAFNEMLSSPAPSAAACAETAYLQKPLPSRPPSISAPSTPHLPAELPGSLLQDNQGFPLQPSPINAVPTRPISQTIRRGTHPPDKSFEDEGNYLSHLHLVPDPLTHARSVPKMSARHSTMRSVRSGNALNSSTAAKPSPLKVQHKKSLSETSSWRRSKPNLVTSPSSTDSKFTTCSVSTSGDGTKSNKARSGGAKPLQPSPSIVEGKPWKSDEYGGLRNELGAAATPTPTTTRSKHIEELKATITTQDQTISTLQAQFGSLRASHEAHVASLADTHSAEIASLKNYARVLEEQLARKPSLHHGVYHHYFLNSPHRTSPHDNETGAYWSGQCGSRSSSNNLLFLLDTTETPQTPSRDSSQHTAGSGSASSITSFQSALEKQQRSPQRLRNSPEMENLRRKLSTTKRPETTNRNLLPELNQYKQNNVALQKQIESLMAKLNESKKKEREARTTLEGAEEKCVEWQEKAVKGDKLVKSVQALQNTIDHLENRLEIANIERLDAEEQLFNLQIQKSPFDVALPRLQMPLAKDSNETKDAHLSMSTVFSSGSPISQENESQELSTLAAFIAHIERLQDQVRQKDAYITELETDLGQLRAKHSQLQQEHNETSLRLDIQSELLRKTRQTDSHIEQLRTAVIDREAIIGEKEKSLRAIERQLEHHKLLLQAEIRKHAAMKLHVSVEDDSLPELTSLATKGDIDKWVEKLHQRLKKEQQTSSQGQSADTSEAQVESLQQEIDFYIREIIYYKLDIKGYKSDIRKLKRITAQLSSYGELESDTSSLRPATTPSRPRFISATPELGASGATSPTLMGLASATTVNRPITPPPSGSTHVSGFLPMDRPKHTNRPAPLQLDFRAPTTPQTPPYRPRHNMVNEAEEVDPGISPRSVARLSPERRKPTVCEPVVCISKTRA</sequence>
<feature type="region of interest" description="Disordered" evidence="2">
    <location>
        <begin position="857"/>
        <end position="888"/>
    </location>
</feature>
<feature type="region of interest" description="Disordered" evidence="2">
    <location>
        <begin position="194"/>
        <end position="301"/>
    </location>
</feature>
<feature type="region of interest" description="Disordered" evidence="2">
    <location>
        <begin position="434"/>
        <end position="504"/>
    </location>
</feature>
<dbReference type="OrthoDB" id="5431474at2759"/>
<evidence type="ECO:0000256" key="2">
    <source>
        <dbReference type="SAM" id="MobiDB-lite"/>
    </source>
</evidence>
<feature type="region of interest" description="Disordered" evidence="2">
    <location>
        <begin position="114"/>
        <end position="176"/>
    </location>
</feature>